<dbReference type="PANTHER" id="PTHR33744:SF1">
    <property type="entry name" value="DNA-BINDING TRANSCRIPTIONAL ACTIVATOR ADER"/>
    <property type="match status" value="1"/>
</dbReference>
<dbReference type="RefSeq" id="WP_126203235.1">
    <property type="nucleotide sequence ID" value="NZ_PELV01000139.1"/>
</dbReference>
<protein>
    <submittedName>
        <fullName evidence="3">Uncharacterized protein</fullName>
    </submittedName>
</protein>
<name>A0A430RMB3_THESC</name>
<dbReference type="Proteomes" id="UP000287439">
    <property type="component" value="Unassembled WGS sequence"/>
</dbReference>
<reference evidence="3 4" key="1">
    <citation type="journal article" date="2019" name="Extremophiles">
        <title>Biogeography of thermophiles and predominance of Thermus scotoductus in domestic water heaters.</title>
        <authorList>
            <person name="Wilpiszeski R.L."/>
            <person name="Zhang Z."/>
            <person name="House C.H."/>
        </authorList>
    </citation>
    <scope>NUCLEOTIDE SEQUENCE [LARGE SCALE GENOMIC DNA]</scope>
    <source>
        <strain evidence="3 4">28_S28</strain>
    </source>
</reference>
<dbReference type="InterPro" id="IPR051448">
    <property type="entry name" value="CdaR-like_regulators"/>
</dbReference>
<accession>A0A430RMB3</accession>
<dbReference type="InterPro" id="IPR025736">
    <property type="entry name" value="PucR_C-HTH_dom"/>
</dbReference>
<dbReference type="Pfam" id="PF13556">
    <property type="entry name" value="HTH_30"/>
    <property type="match status" value="1"/>
</dbReference>
<dbReference type="PANTHER" id="PTHR33744">
    <property type="entry name" value="CARBOHYDRATE DIACID REGULATOR"/>
    <property type="match status" value="1"/>
</dbReference>
<evidence type="ECO:0000259" key="1">
    <source>
        <dbReference type="Pfam" id="PF13556"/>
    </source>
</evidence>
<gene>
    <name evidence="3" type="ORF">CSW41_05205</name>
</gene>
<evidence type="ECO:0000259" key="2">
    <source>
        <dbReference type="Pfam" id="PF14361"/>
    </source>
</evidence>
<dbReference type="EMBL" id="PELV01000139">
    <property type="protein sequence ID" value="RTH18855.1"/>
    <property type="molecule type" value="Genomic_DNA"/>
</dbReference>
<feature type="domain" description="PucR C-terminal helix-turn-helix" evidence="1">
    <location>
        <begin position="274"/>
        <end position="331"/>
    </location>
</feature>
<sequence>MAWGILAPRRRMGSPTRSLQVWARTMARHYAREIPDYARLHADLLERDVARVSYEYLLAVWKEEDEGLEALAVAVGERRQRQGVSLLGLLRAYRLWAKDALEALKAEAPGLLLEAAPRVAEVLDRVSEASARGYQLALRDAWPPRPVTGVGVALRDAGALVYAPRHLPLGPEGMAFAQAPGGALLFLQAPFKEVERGLRELARSQAALLWVGEGPREEVQKDLEEALLLGPLLRLPPGLYPVRFLWPLSLALESRRGQERLLRLVRPLEGQPDLLKTLEAYLGARLSLKAAARRLGLHPNTVLYRLHRAEELTGLSLERVEDLCLLQIALQLREALTAGPPG</sequence>
<dbReference type="Pfam" id="PF14361">
    <property type="entry name" value="RsbRD_N"/>
    <property type="match status" value="1"/>
</dbReference>
<organism evidence="3 4">
    <name type="scientific">Thermus scotoductus</name>
    <dbReference type="NCBI Taxonomy" id="37636"/>
    <lineage>
        <taxon>Bacteria</taxon>
        <taxon>Thermotogati</taxon>
        <taxon>Deinococcota</taxon>
        <taxon>Deinococci</taxon>
        <taxon>Thermales</taxon>
        <taxon>Thermaceae</taxon>
        <taxon>Thermus</taxon>
    </lineage>
</organism>
<feature type="domain" description="RsbT co-antagonist protein RsbRD N-terminal" evidence="2">
    <location>
        <begin position="23"/>
        <end position="140"/>
    </location>
</feature>
<evidence type="ECO:0000313" key="3">
    <source>
        <dbReference type="EMBL" id="RTH18855.1"/>
    </source>
</evidence>
<comment type="caution">
    <text evidence="3">The sequence shown here is derived from an EMBL/GenBank/DDBJ whole genome shotgun (WGS) entry which is preliminary data.</text>
</comment>
<dbReference type="InterPro" id="IPR042070">
    <property type="entry name" value="PucR_C-HTH_sf"/>
</dbReference>
<dbReference type="Gene3D" id="1.10.10.2840">
    <property type="entry name" value="PucR C-terminal helix-turn-helix domain"/>
    <property type="match status" value="1"/>
</dbReference>
<dbReference type="InterPro" id="IPR025751">
    <property type="entry name" value="RsbRD_N_dom"/>
</dbReference>
<proteinExistence type="predicted"/>
<evidence type="ECO:0000313" key="4">
    <source>
        <dbReference type="Proteomes" id="UP000287439"/>
    </source>
</evidence>
<dbReference type="AlphaFoldDB" id="A0A430RMB3"/>